<dbReference type="InterPro" id="IPR035093">
    <property type="entry name" value="RelE/ParE_toxin_dom_sf"/>
</dbReference>
<protein>
    <submittedName>
        <fullName evidence="2">Plasmid stabilization system protein, RelE/ParE family</fullName>
    </submittedName>
</protein>
<reference evidence="2 3" key="1">
    <citation type="submission" date="2019-07" db="EMBL/GenBank/DDBJ databases">
        <title>Complete Genome Sequence of Leptotrichia goodfellowii Strain JCM 16774.</title>
        <authorList>
            <person name="Watanabe S."/>
            <person name="Cui L."/>
        </authorList>
    </citation>
    <scope>NUCLEOTIDE SEQUENCE [LARGE SCALE GENOMIC DNA]</scope>
    <source>
        <strain evidence="2 3">JCM16774</strain>
    </source>
</reference>
<dbReference type="Pfam" id="PF05016">
    <property type="entry name" value="ParE_toxin"/>
    <property type="match status" value="1"/>
</dbReference>
<accession>A0A510JCJ0</accession>
<proteinExistence type="predicted"/>
<dbReference type="Proteomes" id="UP000321606">
    <property type="component" value="Chromosome"/>
</dbReference>
<dbReference type="RefSeq" id="WP_006808266.1">
    <property type="nucleotide sequence ID" value="NZ_AP019822.1"/>
</dbReference>
<dbReference type="SUPFAM" id="SSF143011">
    <property type="entry name" value="RelE-like"/>
    <property type="match status" value="1"/>
</dbReference>
<dbReference type="STRING" id="714315.GCA_000516535_01965"/>
<gene>
    <name evidence="2" type="ORF">JCM16774_1958</name>
</gene>
<dbReference type="InterPro" id="IPR007712">
    <property type="entry name" value="RelE/ParE_toxin"/>
</dbReference>
<keyword evidence="1" id="KW-1277">Toxin-antitoxin system</keyword>
<sequence length="89" mass="10967">MKISYKVKYLKKAEKFMKKNKDFGKKFFKNFSELSEDFYNNFQNFDIEYYRSIPNSFRMRIGKYRALFTVEDEIRIIEVIEINSRGDIY</sequence>
<organism evidence="2 3">
    <name type="scientific">Pseudoleptotrichia goodfellowii</name>
    <dbReference type="NCBI Taxonomy" id="157692"/>
    <lineage>
        <taxon>Bacteria</taxon>
        <taxon>Fusobacteriati</taxon>
        <taxon>Fusobacteriota</taxon>
        <taxon>Fusobacteriia</taxon>
        <taxon>Fusobacteriales</taxon>
        <taxon>Leptotrichiaceae</taxon>
        <taxon>Pseudoleptotrichia</taxon>
    </lineage>
</organism>
<dbReference type="AlphaFoldDB" id="A0A510JCJ0"/>
<name>A0A510JCJ0_9FUSO</name>
<evidence type="ECO:0000256" key="1">
    <source>
        <dbReference type="ARBA" id="ARBA00022649"/>
    </source>
</evidence>
<evidence type="ECO:0000313" key="3">
    <source>
        <dbReference type="Proteomes" id="UP000321606"/>
    </source>
</evidence>
<dbReference type="Gene3D" id="3.30.2310.20">
    <property type="entry name" value="RelE-like"/>
    <property type="match status" value="1"/>
</dbReference>
<dbReference type="KEGG" id="lgo:JCM16774_1958"/>
<dbReference type="EMBL" id="AP019822">
    <property type="protein sequence ID" value="BBM37012.1"/>
    <property type="molecule type" value="Genomic_DNA"/>
</dbReference>
<evidence type="ECO:0000313" key="2">
    <source>
        <dbReference type="EMBL" id="BBM37012.1"/>
    </source>
</evidence>